<evidence type="ECO:0000256" key="1">
    <source>
        <dbReference type="SAM" id="MobiDB-lite"/>
    </source>
</evidence>
<sequence>EARMRRTVVDRPERSAVGLRGGATGCAGAARAGGAGAAVRRCPGARHQGAGAGAGRRATGRQGRGVRAGGGTQRLSGPPPRAGARPAAGALAGAGARRERPRSHHGAAGAGAGHTARGAGGPTEPYLRRRHHHARRAGAPDGRHRHARRPVAGRPPRDAPHHARCAVTASASPIRQSARLQRPRRARGHGGGHANRGTTPRTSTQM</sequence>
<feature type="compositionally biased region" description="Low complexity" evidence="1">
    <location>
        <begin position="45"/>
        <end position="61"/>
    </location>
</feature>
<dbReference type="EMBL" id="CADCTC010000042">
    <property type="protein sequence ID" value="CAA9224395.1"/>
    <property type="molecule type" value="Genomic_DNA"/>
</dbReference>
<feature type="region of interest" description="Disordered" evidence="1">
    <location>
        <begin position="1"/>
        <end position="30"/>
    </location>
</feature>
<proteinExistence type="predicted"/>
<feature type="compositionally biased region" description="Basic residues" evidence="1">
    <location>
        <begin position="181"/>
        <end position="190"/>
    </location>
</feature>
<accession>A0A6J4HGX5</accession>
<reference evidence="2" key="1">
    <citation type="submission" date="2020-02" db="EMBL/GenBank/DDBJ databases">
        <authorList>
            <person name="Meier V. D."/>
        </authorList>
    </citation>
    <scope>NUCLEOTIDE SEQUENCE</scope>
    <source>
        <strain evidence="2">AVDCRST_MAG77</strain>
    </source>
</reference>
<feature type="compositionally biased region" description="Polar residues" evidence="1">
    <location>
        <begin position="169"/>
        <end position="179"/>
    </location>
</feature>
<feature type="compositionally biased region" description="Low complexity" evidence="1">
    <location>
        <begin position="82"/>
        <end position="95"/>
    </location>
</feature>
<feature type="non-terminal residue" evidence="2">
    <location>
        <position position="206"/>
    </location>
</feature>
<evidence type="ECO:0000313" key="2">
    <source>
        <dbReference type="EMBL" id="CAA9224395.1"/>
    </source>
</evidence>
<gene>
    <name evidence="2" type="ORF">AVDCRST_MAG77-641</name>
</gene>
<feature type="region of interest" description="Disordered" evidence="1">
    <location>
        <begin position="45"/>
        <end position="206"/>
    </location>
</feature>
<organism evidence="2">
    <name type="scientific">uncultured Chloroflexota bacterium</name>
    <dbReference type="NCBI Taxonomy" id="166587"/>
    <lineage>
        <taxon>Bacteria</taxon>
        <taxon>Bacillati</taxon>
        <taxon>Chloroflexota</taxon>
        <taxon>environmental samples</taxon>
    </lineage>
</organism>
<dbReference type="AlphaFoldDB" id="A0A6J4HGX5"/>
<feature type="compositionally biased region" description="Gly residues" evidence="1">
    <location>
        <begin position="19"/>
        <end position="30"/>
    </location>
</feature>
<protein>
    <submittedName>
        <fullName evidence="2">Uncharacterized protein</fullName>
    </submittedName>
</protein>
<feature type="compositionally biased region" description="Basic and acidic residues" evidence="1">
    <location>
        <begin position="1"/>
        <end position="14"/>
    </location>
</feature>
<feature type="compositionally biased region" description="Gly residues" evidence="1">
    <location>
        <begin position="62"/>
        <end position="72"/>
    </location>
</feature>
<feature type="non-terminal residue" evidence="2">
    <location>
        <position position="1"/>
    </location>
</feature>
<name>A0A6J4HGX5_9CHLR</name>